<dbReference type="InterPro" id="IPR029028">
    <property type="entry name" value="Alpha/beta_knot_MTases"/>
</dbReference>
<dbReference type="CDD" id="cd18084">
    <property type="entry name" value="RsmE-like"/>
    <property type="match status" value="1"/>
</dbReference>
<gene>
    <name evidence="13" type="ORF">E5333_06635</name>
</gene>
<dbReference type="PANTHER" id="PTHR30027">
    <property type="entry name" value="RIBOSOMAL RNA SMALL SUBUNIT METHYLTRANSFERASE E"/>
    <property type="match status" value="1"/>
</dbReference>
<dbReference type="SUPFAM" id="SSF88697">
    <property type="entry name" value="PUA domain-like"/>
    <property type="match status" value="1"/>
</dbReference>
<evidence type="ECO:0000256" key="1">
    <source>
        <dbReference type="ARBA" id="ARBA00004496"/>
    </source>
</evidence>
<evidence type="ECO:0000313" key="13">
    <source>
        <dbReference type="EMBL" id="TGY74359.1"/>
    </source>
</evidence>
<feature type="domain" description="Ribosomal RNA small subunit methyltransferase E methyltransferase" evidence="11">
    <location>
        <begin position="73"/>
        <end position="229"/>
    </location>
</feature>
<comment type="similarity">
    <text evidence="2 10">Belongs to the RNA methyltransferase RsmE family.</text>
</comment>
<proteinExistence type="inferred from homology"/>
<dbReference type="PANTHER" id="PTHR30027:SF3">
    <property type="entry name" value="16S RRNA (URACIL(1498)-N(3))-METHYLTRANSFERASE"/>
    <property type="match status" value="1"/>
</dbReference>
<reference evidence="13 14" key="1">
    <citation type="submission" date="2019-04" db="EMBL/GenBank/DDBJ databases">
        <title>Microbes associate with the intestines of laboratory mice.</title>
        <authorList>
            <person name="Navarre W."/>
            <person name="Wong E."/>
            <person name="Huang K."/>
            <person name="Tropini C."/>
            <person name="Ng K."/>
            <person name="Yu B."/>
        </authorList>
    </citation>
    <scope>NUCLEOTIDE SEQUENCE [LARGE SCALE GENOMIC DNA]</scope>
    <source>
        <strain evidence="13 14">NM06_A21</strain>
    </source>
</reference>
<dbReference type="InterPro" id="IPR015947">
    <property type="entry name" value="PUA-like_sf"/>
</dbReference>
<dbReference type="InterPro" id="IPR046887">
    <property type="entry name" value="RsmE_PUA-like"/>
</dbReference>
<dbReference type="GO" id="GO:0005737">
    <property type="term" value="C:cytoplasm"/>
    <property type="evidence" value="ECO:0007669"/>
    <property type="project" value="UniProtKB-SubCell"/>
</dbReference>
<dbReference type="Proteomes" id="UP000306630">
    <property type="component" value="Unassembled WGS sequence"/>
</dbReference>
<dbReference type="EC" id="2.1.1.193" evidence="10"/>
<dbReference type="AlphaFoldDB" id="A0A4V3RUD0"/>
<feature type="domain" description="Ribosomal RNA small subunit methyltransferase E PUA-like" evidence="12">
    <location>
        <begin position="15"/>
        <end position="62"/>
    </location>
</feature>
<dbReference type="GO" id="GO:0070042">
    <property type="term" value="F:rRNA (uridine-N3-)-methyltransferase activity"/>
    <property type="evidence" value="ECO:0007669"/>
    <property type="project" value="TreeGrafter"/>
</dbReference>
<sequence length="242" mass="27082">MIQFFAPDIASTQMLPEEEARHAIKVLRSHPGDILTIVDGRGMRYTCRLLSDNPRHADIEIISTEPQPPVWHTDITLAVAPTKNADRMEWLIEKVVEIGVNRIVPLLCRHSERKVMKTDRLERIAVSAMKQSLKATLPVIAPLTPIGEFIAAERADSRFICYCDDYIKRVPLVRAYTPQARSATVLIGPEGDFDPVEVKSALDAGFRPVTLGDNRLRTETAALVAVDTIHILNQLSETQQKL</sequence>
<dbReference type="Pfam" id="PF20260">
    <property type="entry name" value="PUA_4"/>
    <property type="match status" value="1"/>
</dbReference>
<dbReference type="NCBIfam" id="TIGR00046">
    <property type="entry name" value="RsmE family RNA methyltransferase"/>
    <property type="match status" value="1"/>
</dbReference>
<keyword evidence="6 10" id="KW-0808">Transferase</keyword>
<comment type="function">
    <text evidence="8 10">Specifically methylates the N3 position of the uracil ring of uridine 1498 (m3U1498) in 16S rRNA. Acts on the fully assembled 30S ribosomal subunit.</text>
</comment>
<keyword evidence="5 10" id="KW-0489">Methyltransferase</keyword>
<evidence type="ECO:0000256" key="5">
    <source>
        <dbReference type="ARBA" id="ARBA00022603"/>
    </source>
</evidence>
<evidence type="ECO:0000256" key="10">
    <source>
        <dbReference type="PIRNR" id="PIRNR015601"/>
    </source>
</evidence>
<evidence type="ECO:0000313" key="14">
    <source>
        <dbReference type="Proteomes" id="UP000306630"/>
    </source>
</evidence>
<evidence type="ECO:0000256" key="3">
    <source>
        <dbReference type="ARBA" id="ARBA00022490"/>
    </source>
</evidence>
<comment type="subcellular location">
    <subcellularLocation>
        <location evidence="1 10">Cytoplasm</location>
    </subcellularLocation>
</comment>
<keyword evidence="3 10" id="KW-0963">Cytoplasm</keyword>
<evidence type="ECO:0000256" key="7">
    <source>
        <dbReference type="ARBA" id="ARBA00022691"/>
    </source>
</evidence>
<evidence type="ECO:0000256" key="6">
    <source>
        <dbReference type="ARBA" id="ARBA00022679"/>
    </source>
</evidence>
<dbReference type="RefSeq" id="WP_135993126.1">
    <property type="nucleotide sequence ID" value="NZ_SRYD01000022.1"/>
</dbReference>
<dbReference type="NCBIfam" id="NF008702">
    <property type="entry name" value="PRK11713.6-1"/>
    <property type="match status" value="1"/>
</dbReference>
<keyword evidence="7 10" id="KW-0949">S-adenosyl-L-methionine</keyword>
<dbReference type="InterPro" id="IPR046886">
    <property type="entry name" value="RsmE_MTase_dom"/>
</dbReference>
<dbReference type="SUPFAM" id="SSF75217">
    <property type="entry name" value="alpha/beta knot"/>
    <property type="match status" value="1"/>
</dbReference>
<evidence type="ECO:0000256" key="9">
    <source>
        <dbReference type="ARBA" id="ARBA00047944"/>
    </source>
</evidence>
<keyword evidence="4 10" id="KW-0698">rRNA processing</keyword>
<dbReference type="GO" id="GO:0070475">
    <property type="term" value="P:rRNA base methylation"/>
    <property type="evidence" value="ECO:0007669"/>
    <property type="project" value="TreeGrafter"/>
</dbReference>
<dbReference type="EMBL" id="SRYD01000022">
    <property type="protein sequence ID" value="TGY74359.1"/>
    <property type="molecule type" value="Genomic_DNA"/>
</dbReference>
<dbReference type="Gene3D" id="2.40.240.20">
    <property type="entry name" value="Hypothetical PUA domain-like, domain 1"/>
    <property type="match status" value="1"/>
</dbReference>
<dbReference type="Pfam" id="PF04452">
    <property type="entry name" value="Methyltrans_RNA"/>
    <property type="match status" value="1"/>
</dbReference>
<organism evidence="13 14">
    <name type="scientific">Muribaculum intestinale</name>
    <dbReference type="NCBI Taxonomy" id="1796646"/>
    <lineage>
        <taxon>Bacteria</taxon>
        <taxon>Pseudomonadati</taxon>
        <taxon>Bacteroidota</taxon>
        <taxon>Bacteroidia</taxon>
        <taxon>Bacteroidales</taxon>
        <taxon>Muribaculaceae</taxon>
        <taxon>Muribaculum</taxon>
    </lineage>
</organism>
<comment type="caution">
    <text evidence="13">The sequence shown here is derived from an EMBL/GenBank/DDBJ whole genome shotgun (WGS) entry which is preliminary data.</text>
</comment>
<evidence type="ECO:0000256" key="8">
    <source>
        <dbReference type="ARBA" id="ARBA00025699"/>
    </source>
</evidence>
<name>A0A4V3RUD0_9BACT</name>
<accession>A0A4V3RUD0</accession>
<evidence type="ECO:0000259" key="12">
    <source>
        <dbReference type="Pfam" id="PF20260"/>
    </source>
</evidence>
<dbReference type="InterPro" id="IPR006700">
    <property type="entry name" value="RsmE"/>
</dbReference>
<evidence type="ECO:0000256" key="4">
    <source>
        <dbReference type="ARBA" id="ARBA00022552"/>
    </source>
</evidence>
<protein>
    <recommendedName>
        <fullName evidence="10">Ribosomal RNA small subunit methyltransferase E</fullName>
        <ecNumber evidence="10">2.1.1.193</ecNumber>
    </recommendedName>
</protein>
<dbReference type="PIRSF" id="PIRSF015601">
    <property type="entry name" value="MTase_slr0722"/>
    <property type="match status" value="1"/>
</dbReference>
<comment type="catalytic activity">
    <reaction evidence="9 10">
        <text>uridine(1498) in 16S rRNA + S-adenosyl-L-methionine = N(3)-methyluridine(1498) in 16S rRNA + S-adenosyl-L-homocysteine + H(+)</text>
        <dbReference type="Rhea" id="RHEA:42920"/>
        <dbReference type="Rhea" id="RHEA-COMP:10283"/>
        <dbReference type="Rhea" id="RHEA-COMP:10284"/>
        <dbReference type="ChEBI" id="CHEBI:15378"/>
        <dbReference type="ChEBI" id="CHEBI:57856"/>
        <dbReference type="ChEBI" id="CHEBI:59789"/>
        <dbReference type="ChEBI" id="CHEBI:65315"/>
        <dbReference type="ChEBI" id="CHEBI:74502"/>
        <dbReference type="EC" id="2.1.1.193"/>
    </reaction>
</comment>
<evidence type="ECO:0000259" key="11">
    <source>
        <dbReference type="Pfam" id="PF04452"/>
    </source>
</evidence>
<evidence type="ECO:0000256" key="2">
    <source>
        <dbReference type="ARBA" id="ARBA00005528"/>
    </source>
</evidence>
<dbReference type="InterPro" id="IPR029026">
    <property type="entry name" value="tRNA_m1G_MTases_N"/>
</dbReference>
<dbReference type="Gene3D" id="3.40.1280.10">
    <property type="match status" value="1"/>
</dbReference>